<dbReference type="Proteomes" id="UP000294656">
    <property type="component" value="Unassembled WGS sequence"/>
</dbReference>
<reference evidence="1 2" key="1">
    <citation type="submission" date="2019-03" db="EMBL/GenBank/DDBJ databases">
        <title>Genomic Encyclopedia of Type Strains, Phase III (KMG-III): the genomes of soil and plant-associated and newly described type strains.</title>
        <authorList>
            <person name="Whitman W."/>
        </authorList>
    </citation>
    <scope>NUCLEOTIDE SEQUENCE [LARGE SCALE GENOMIC DNA]</scope>
    <source>
        <strain evidence="1 2">CECT 7378</strain>
    </source>
</reference>
<sequence>MDLRQYQQFLNDPVRLLSRGNVSQLRFNGTLSNVKNAVMRVIDQGGTYRIRYKYSKSRVTPVTIKYDDTGIPQTSAIWVSRTPPNGIGDYRKDRAYYLEWGSNNAYAIELGAEAQLFFTAELTGCGILIFSAGEKLIVVHQNIQVDPIPQNAFQKIFESDSAKQQRNRDHSNLVRVQTLHKVALDIVDQMPSITRGAQISVKDYGDKARIFGIKRHGAWRLYINKPNGNRGYQTELIYEQ</sequence>
<dbReference type="AlphaFoldDB" id="A0A4V3CG80"/>
<dbReference type="EMBL" id="SNXC01000013">
    <property type="protein sequence ID" value="TDO96722.1"/>
    <property type="molecule type" value="Genomic_DNA"/>
</dbReference>
<keyword evidence="2" id="KW-1185">Reference proteome</keyword>
<name>A0A4V3CG80_9GAMM</name>
<comment type="caution">
    <text evidence="1">The sequence shown here is derived from an EMBL/GenBank/DDBJ whole genome shotgun (WGS) entry which is preliminary data.</text>
</comment>
<dbReference type="OrthoDB" id="5526115at2"/>
<proteinExistence type="predicted"/>
<protein>
    <submittedName>
        <fullName evidence="1">Uncharacterized protein</fullName>
    </submittedName>
</protein>
<dbReference type="RefSeq" id="WP_133504230.1">
    <property type="nucleotide sequence ID" value="NZ_SNXC01000013.1"/>
</dbReference>
<organism evidence="1 2">
    <name type="scientific">Marinomonas balearica</name>
    <dbReference type="NCBI Taxonomy" id="491947"/>
    <lineage>
        <taxon>Bacteria</taxon>
        <taxon>Pseudomonadati</taxon>
        <taxon>Pseudomonadota</taxon>
        <taxon>Gammaproteobacteria</taxon>
        <taxon>Oceanospirillales</taxon>
        <taxon>Oceanospirillaceae</taxon>
        <taxon>Marinomonas</taxon>
    </lineage>
</organism>
<evidence type="ECO:0000313" key="2">
    <source>
        <dbReference type="Proteomes" id="UP000294656"/>
    </source>
</evidence>
<gene>
    <name evidence="1" type="ORF">DFP79_2487</name>
</gene>
<accession>A0A4V3CG80</accession>
<evidence type="ECO:0000313" key="1">
    <source>
        <dbReference type="EMBL" id="TDO96722.1"/>
    </source>
</evidence>